<dbReference type="SUPFAM" id="SSF52440">
    <property type="entry name" value="PreATP-grasp domain"/>
    <property type="match status" value="1"/>
</dbReference>
<dbReference type="AlphaFoldDB" id="A0A5C8P9L1"/>
<organism evidence="11 12">
    <name type="scientific">Vineibacter terrae</name>
    <dbReference type="NCBI Taxonomy" id="2586908"/>
    <lineage>
        <taxon>Bacteria</taxon>
        <taxon>Pseudomonadati</taxon>
        <taxon>Pseudomonadota</taxon>
        <taxon>Alphaproteobacteria</taxon>
        <taxon>Hyphomicrobiales</taxon>
        <taxon>Vineibacter</taxon>
    </lineage>
</organism>
<evidence type="ECO:0000259" key="9">
    <source>
        <dbReference type="PROSITE" id="PS50975"/>
    </source>
</evidence>
<dbReference type="SMART" id="SM00878">
    <property type="entry name" value="Biotin_carb_C"/>
    <property type="match status" value="1"/>
</dbReference>
<keyword evidence="5" id="KW-0809">Transit peptide</keyword>
<dbReference type="GO" id="GO:0016874">
    <property type="term" value="F:ligase activity"/>
    <property type="evidence" value="ECO:0007669"/>
    <property type="project" value="UniProtKB-KW"/>
</dbReference>
<dbReference type="InterPro" id="IPR005481">
    <property type="entry name" value="BC-like_N"/>
</dbReference>
<dbReference type="InterPro" id="IPR000089">
    <property type="entry name" value="Biotin_lipoyl"/>
</dbReference>
<dbReference type="SUPFAM" id="SSF51246">
    <property type="entry name" value="Rudiment single hybrid motif"/>
    <property type="match status" value="1"/>
</dbReference>
<dbReference type="PROSITE" id="PS00188">
    <property type="entry name" value="BIOTIN"/>
    <property type="match status" value="1"/>
</dbReference>
<evidence type="ECO:0000256" key="3">
    <source>
        <dbReference type="ARBA" id="ARBA00022741"/>
    </source>
</evidence>
<dbReference type="InterPro" id="IPR005479">
    <property type="entry name" value="CPAse_ATP-bd"/>
</dbReference>
<dbReference type="FunFam" id="3.30.470.20:FF:000028">
    <property type="entry name" value="Methylcrotonoyl-CoA carboxylase subunit alpha, mitochondrial"/>
    <property type="match status" value="1"/>
</dbReference>
<gene>
    <name evidence="11" type="ORF">FHP25_34605</name>
</gene>
<evidence type="ECO:0000256" key="1">
    <source>
        <dbReference type="ARBA" id="ARBA00001953"/>
    </source>
</evidence>
<name>A0A5C8P9L1_9HYPH</name>
<dbReference type="RefSeq" id="WP_147851574.1">
    <property type="nucleotide sequence ID" value="NZ_VDUZ01000059.1"/>
</dbReference>
<evidence type="ECO:0000256" key="7">
    <source>
        <dbReference type="PROSITE-ProRule" id="PRU00409"/>
    </source>
</evidence>
<dbReference type="Pfam" id="PF02786">
    <property type="entry name" value="CPSase_L_D2"/>
    <property type="match status" value="1"/>
</dbReference>
<dbReference type="PROSITE" id="PS50975">
    <property type="entry name" value="ATP_GRASP"/>
    <property type="match status" value="1"/>
</dbReference>
<dbReference type="InterPro" id="IPR011761">
    <property type="entry name" value="ATP-grasp"/>
</dbReference>
<evidence type="ECO:0000313" key="11">
    <source>
        <dbReference type="EMBL" id="TXL70457.1"/>
    </source>
</evidence>
<reference evidence="11 12" key="1">
    <citation type="submission" date="2019-06" db="EMBL/GenBank/DDBJ databases">
        <title>New taxonomy in bacterial strain CC-CFT640, isolated from vineyard.</title>
        <authorList>
            <person name="Lin S.-Y."/>
            <person name="Tsai C.-F."/>
            <person name="Young C.-C."/>
        </authorList>
    </citation>
    <scope>NUCLEOTIDE SEQUENCE [LARGE SCALE GENOMIC DNA]</scope>
    <source>
        <strain evidence="11 12">CC-CFT640</strain>
    </source>
</reference>
<feature type="domain" description="Biotin carboxylation" evidence="10">
    <location>
        <begin position="1"/>
        <end position="447"/>
    </location>
</feature>
<keyword evidence="4 7" id="KW-0067">ATP-binding</keyword>
<dbReference type="InterPro" id="IPR011053">
    <property type="entry name" value="Single_hybrid_motif"/>
</dbReference>
<dbReference type="Proteomes" id="UP000321638">
    <property type="component" value="Unassembled WGS sequence"/>
</dbReference>
<dbReference type="InterPro" id="IPR013815">
    <property type="entry name" value="ATP_grasp_subdomain_1"/>
</dbReference>
<dbReference type="EMBL" id="VDUZ01000059">
    <property type="protein sequence ID" value="TXL70457.1"/>
    <property type="molecule type" value="Genomic_DNA"/>
</dbReference>
<dbReference type="InterPro" id="IPR011054">
    <property type="entry name" value="Rudment_hybrid_motif"/>
</dbReference>
<dbReference type="Gene3D" id="3.30.470.20">
    <property type="entry name" value="ATP-grasp fold, B domain"/>
    <property type="match status" value="1"/>
</dbReference>
<protein>
    <submittedName>
        <fullName evidence="11">Acetyl/propionyl/methylcrotonyl-CoA carboxylase subunit alpha</fullName>
    </submittedName>
</protein>
<dbReference type="Gene3D" id="3.30.700.40">
    <property type="match status" value="1"/>
</dbReference>
<dbReference type="PANTHER" id="PTHR18866:SF33">
    <property type="entry name" value="METHYLCROTONOYL-COA CARBOXYLASE SUBUNIT ALPHA, MITOCHONDRIAL-RELATED"/>
    <property type="match status" value="1"/>
</dbReference>
<dbReference type="Gene3D" id="3.40.50.20">
    <property type="match status" value="1"/>
</dbReference>
<dbReference type="PROSITE" id="PS50968">
    <property type="entry name" value="BIOTINYL_LIPOYL"/>
    <property type="match status" value="1"/>
</dbReference>
<evidence type="ECO:0000259" key="8">
    <source>
        <dbReference type="PROSITE" id="PS50968"/>
    </source>
</evidence>
<keyword evidence="6" id="KW-0092">Biotin</keyword>
<dbReference type="Gene3D" id="2.40.50.100">
    <property type="match status" value="1"/>
</dbReference>
<keyword evidence="3 7" id="KW-0547">Nucleotide-binding</keyword>
<evidence type="ECO:0000259" key="10">
    <source>
        <dbReference type="PROSITE" id="PS50979"/>
    </source>
</evidence>
<dbReference type="CDD" id="cd06850">
    <property type="entry name" value="biotinyl_domain"/>
    <property type="match status" value="1"/>
</dbReference>
<feature type="domain" description="ATP-grasp" evidence="9">
    <location>
        <begin position="120"/>
        <end position="317"/>
    </location>
</feature>
<dbReference type="FunFam" id="3.40.50.20:FF:000010">
    <property type="entry name" value="Propionyl-CoA carboxylase subunit alpha"/>
    <property type="match status" value="1"/>
</dbReference>
<dbReference type="OrthoDB" id="9763189at2"/>
<dbReference type="FunFam" id="3.30.1490.20:FF:000003">
    <property type="entry name" value="acetyl-CoA carboxylase isoform X1"/>
    <property type="match status" value="1"/>
</dbReference>
<dbReference type="PROSITE" id="PS00866">
    <property type="entry name" value="CPSASE_1"/>
    <property type="match status" value="1"/>
</dbReference>
<dbReference type="GO" id="GO:0005524">
    <property type="term" value="F:ATP binding"/>
    <property type="evidence" value="ECO:0007669"/>
    <property type="project" value="UniProtKB-UniRule"/>
</dbReference>
<evidence type="ECO:0000256" key="2">
    <source>
        <dbReference type="ARBA" id="ARBA00022598"/>
    </source>
</evidence>
<dbReference type="SUPFAM" id="SSF51230">
    <property type="entry name" value="Single hybrid motif"/>
    <property type="match status" value="1"/>
</dbReference>
<dbReference type="Pfam" id="PF00364">
    <property type="entry name" value="Biotin_lipoyl"/>
    <property type="match status" value="1"/>
</dbReference>
<dbReference type="FunFam" id="2.40.50.100:FF:000003">
    <property type="entry name" value="Acetyl-CoA carboxylase biotin carboxyl carrier protein"/>
    <property type="match status" value="1"/>
</dbReference>
<evidence type="ECO:0000313" key="12">
    <source>
        <dbReference type="Proteomes" id="UP000321638"/>
    </source>
</evidence>
<dbReference type="InterPro" id="IPR011764">
    <property type="entry name" value="Biotin_carboxylation_dom"/>
</dbReference>
<dbReference type="NCBIfam" id="NF006367">
    <property type="entry name" value="PRK08591.1"/>
    <property type="match status" value="1"/>
</dbReference>
<evidence type="ECO:0000256" key="5">
    <source>
        <dbReference type="ARBA" id="ARBA00022946"/>
    </source>
</evidence>
<sequence length="687" mass="73071">MFTKILIANRGEIACRVIKTARRMGVRTVAVYSDADHSARHVAMADEAIHIGPSAARESYLVADRLIAAAKATGAQGVHPGYGFLSENAGFADACAAAGIVFIGPPASAIRAMGSKSEAKKLMEAAKVPLVPGYHGDDQSPELLAHEAARIGYPVLIKASAGGGGKGMRVVESAAKFAEALAGAKREAKAAFADDHVLVEKYLTRPRHIEVQVFGDTHGNCLYLFERDCSIQRRHQKVIEEAPAPGMTAERRKAMGEAAVAAARAIGYVGAGTVEFIADESGDFYFMEMNTRLQVEHPVTEMITGQDLVEWQLRVACGEPMPLTQDALAIDGHAFEVRLYAEDPSRNFLPSVGTLKHLALPRRGAGVRVDTGVRAGDAVTPYYDPMIAKIIVHGRDRDAALLRLQRALAETEVVGVRTNTALLARIAAHPAFAAGEVDTGFIERHKAVVLPKAEPADDRVVALATLARLLEWRREAADRAAASAEPTSPWHRVDGWRLNGAGHDEVRWKDADRDIAVMAYYRRAAGASPSAAVGAIDCRLQVGGTALDASAVLARDGSFRATLGEAVASARVVRQVANDGGVDYVVFADGSVGGRALRLVDPRDVSAADADSLHGGGLKAPMPGKIIDVKVKEGETVSRGQPVIVLEAMKMEHTLVAPADGTIKRLLYGPGDQVPDGADLVEFEADE</sequence>
<proteinExistence type="predicted"/>
<dbReference type="SUPFAM" id="SSF56059">
    <property type="entry name" value="Glutathione synthetase ATP-binding domain-like"/>
    <property type="match status" value="1"/>
</dbReference>
<dbReference type="Pfam" id="PF02785">
    <property type="entry name" value="Biotin_carb_C"/>
    <property type="match status" value="1"/>
</dbReference>
<keyword evidence="12" id="KW-1185">Reference proteome</keyword>
<dbReference type="GO" id="GO:0046872">
    <property type="term" value="F:metal ion binding"/>
    <property type="evidence" value="ECO:0007669"/>
    <property type="project" value="InterPro"/>
</dbReference>
<dbReference type="InterPro" id="IPR001882">
    <property type="entry name" value="Biotin_BS"/>
</dbReference>
<dbReference type="Pfam" id="PF00289">
    <property type="entry name" value="Biotin_carb_N"/>
    <property type="match status" value="1"/>
</dbReference>
<keyword evidence="2" id="KW-0436">Ligase</keyword>
<evidence type="ECO:0000256" key="4">
    <source>
        <dbReference type="ARBA" id="ARBA00022840"/>
    </source>
</evidence>
<accession>A0A5C8P9L1</accession>
<dbReference type="InterPro" id="IPR005482">
    <property type="entry name" value="Biotin_COase_C"/>
</dbReference>
<comment type="cofactor">
    <cofactor evidence="1">
        <name>biotin</name>
        <dbReference type="ChEBI" id="CHEBI:57586"/>
    </cofactor>
</comment>
<evidence type="ECO:0000256" key="6">
    <source>
        <dbReference type="ARBA" id="ARBA00023267"/>
    </source>
</evidence>
<feature type="domain" description="Lipoyl-binding" evidence="8">
    <location>
        <begin position="606"/>
        <end position="684"/>
    </location>
</feature>
<comment type="caution">
    <text evidence="11">The sequence shown here is derived from an EMBL/GenBank/DDBJ whole genome shotgun (WGS) entry which is preliminary data.</text>
</comment>
<dbReference type="PROSITE" id="PS00867">
    <property type="entry name" value="CPSASE_2"/>
    <property type="match status" value="1"/>
</dbReference>
<dbReference type="Gene3D" id="3.30.1490.20">
    <property type="entry name" value="ATP-grasp fold, A domain"/>
    <property type="match status" value="1"/>
</dbReference>
<dbReference type="InterPro" id="IPR050856">
    <property type="entry name" value="Biotin_carboxylase_complex"/>
</dbReference>
<dbReference type="InterPro" id="IPR016185">
    <property type="entry name" value="PreATP-grasp_dom_sf"/>
</dbReference>
<dbReference type="PROSITE" id="PS50979">
    <property type="entry name" value="BC"/>
    <property type="match status" value="1"/>
</dbReference>
<dbReference type="PANTHER" id="PTHR18866">
    <property type="entry name" value="CARBOXYLASE:PYRUVATE/ACETYL-COA/PROPIONYL-COA CARBOXYLASE"/>
    <property type="match status" value="1"/>
</dbReference>